<feature type="transmembrane region" description="Helical" evidence="7">
    <location>
        <begin position="127"/>
        <end position="145"/>
    </location>
</feature>
<dbReference type="PANTHER" id="PTHR45724:SF13">
    <property type="entry name" value="AQUAPORIN NIP1-1-RELATED"/>
    <property type="match status" value="1"/>
</dbReference>
<keyword evidence="3 6" id="KW-0812">Transmembrane</keyword>
<proteinExistence type="inferred from homology"/>
<dbReference type="PANTHER" id="PTHR45724">
    <property type="entry name" value="AQUAPORIN NIP2-1"/>
    <property type="match status" value="1"/>
</dbReference>
<evidence type="ECO:0000256" key="2">
    <source>
        <dbReference type="ARBA" id="ARBA00022448"/>
    </source>
</evidence>
<evidence type="ECO:0000313" key="9">
    <source>
        <dbReference type="Proteomes" id="UP001162131"/>
    </source>
</evidence>
<organism evidence="8 9">
    <name type="scientific">Blepharisma stoltei</name>
    <dbReference type="NCBI Taxonomy" id="1481888"/>
    <lineage>
        <taxon>Eukaryota</taxon>
        <taxon>Sar</taxon>
        <taxon>Alveolata</taxon>
        <taxon>Ciliophora</taxon>
        <taxon>Postciliodesmatophora</taxon>
        <taxon>Heterotrichea</taxon>
        <taxon>Heterotrichida</taxon>
        <taxon>Blepharismidae</taxon>
        <taxon>Blepharisma</taxon>
    </lineage>
</organism>
<name>A0AAU9JU51_9CILI</name>
<feature type="transmembrane region" description="Helical" evidence="7">
    <location>
        <begin position="29"/>
        <end position="51"/>
    </location>
</feature>
<keyword evidence="9" id="KW-1185">Reference proteome</keyword>
<sequence length="257" mass="27892">MKLWRRLVAECYGTAALAFVIFVSEGNAWAVGIGFWVIIVGCGFIGGAHFNPTVTLGAIARDLYFRHLQIHKSKEKSLVYFTDAIKEDLLYLVAQVVGAFLGSLFGQCIYDSTWSIAVSPASTEVQALFAELIFTGHLVLVVLVSAELMDSVIASGMAIAFTVLAGIATVGDISGGCFNPTVCIAIDAVKAIFADDVSKLDSWWVYIAGPFLGCALGTVIACTFLREKIQINKKKKMKWHPKEFAMGLLKDHIKSDN</sequence>
<dbReference type="InterPro" id="IPR000425">
    <property type="entry name" value="MIP"/>
</dbReference>
<evidence type="ECO:0008006" key="10">
    <source>
        <dbReference type="Google" id="ProtNLM"/>
    </source>
</evidence>
<dbReference type="PROSITE" id="PS00221">
    <property type="entry name" value="MIP"/>
    <property type="match status" value="1"/>
</dbReference>
<protein>
    <recommendedName>
        <fullName evidence="10">Aquaporin</fullName>
    </recommendedName>
</protein>
<feature type="transmembrane region" description="Helical" evidence="7">
    <location>
        <begin position="7"/>
        <end position="23"/>
    </location>
</feature>
<dbReference type="InterPro" id="IPR034294">
    <property type="entry name" value="Aquaporin_transptr"/>
</dbReference>
<evidence type="ECO:0000256" key="5">
    <source>
        <dbReference type="ARBA" id="ARBA00023136"/>
    </source>
</evidence>
<dbReference type="AlphaFoldDB" id="A0AAU9JU51"/>
<comment type="similarity">
    <text evidence="6">Belongs to the MIP/aquaporin (TC 1.A.8) family.</text>
</comment>
<keyword evidence="4 7" id="KW-1133">Transmembrane helix</keyword>
<evidence type="ECO:0000256" key="4">
    <source>
        <dbReference type="ARBA" id="ARBA00022989"/>
    </source>
</evidence>
<dbReference type="InterPro" id="IPR022357">
    <property type="entry name" value="MIP_CS"/>
</dbReference>
<keyword evidence="5 7" id="KW-0472">Membrane</keyword>
<dbReference type="SUPFAM" id="SSF81338">
    <property type="entry name" value="Aquaporin-like"/>
    <property type="match status" value="1"/>
</dbReference>
<gene>
    <name evidence="8" type="ORF">BSTOLATCC_MIC36211</name>
</gene>
<evidence type="ECO:0000256" key="6">
    <source>
        <dbReference type="RuleBase" id="RU000477"/>
    </source>
</evidence>
<dbReference type="Gene3D" id="1.20.1080.10">
    <property type="entry name" value="Glycerol uptake facilitator protein"/>
    <property type="match status" value="1"/>
</dbReference>
<evidence type="ECO:0000256" key="3">
    <source>
        <dbReference type="ARBA" id="ARBA00022692"/>
    </source>
</evidence>
<evidence type="ECO:0000256" key="7">
    <source>
        <dbReference type="SAM" id="Phobius"/>
    </source>
</evidence>
<evidence type="ECO:0000256" key="1">
    <source>
        <dbReference type="ARBA" id="ARBA00004141"/>
    </source>
</evidence>
<dbReference type="GO" id="GO:0015267">
    <property type="term" value="F:channel activity"/>
    <property type="evidence" value="ECO:0007669"/>
    <property type="project" value="InterPro"/>
</dbReference>
<reference evidence="8" key="1">
    <citation type="submission" date="2021-09" db="EMBL/GenBank/DDBJ databases">
        <authorList>
            <consortium name="AG Swart"/>
            <person name="Singh M."/>
            <person name="Singh A."/>
            <person name="Seah K."/>
            <person name="Emmerich C."/>
        </authorList>
    </citation>
    <scope>NUCLEOTIDE SEQUENCE</scope>
    <source>
        <strain evidence="8">ATCC30299</strain>
    </source>
</reference>
<dbReference type="Pfam" id="PF00230">
    <property type="entry name" value="MIP"/>
    <property type="match status" value="1"/>
</dbReference>
<comment type="subcellular location">
    <subcellularLocation>
        <location evidence="1">Membrane</location>
        <topology evidence="1">Multi-pass membrane protein</topology>
    </subcellularLocation>
</comment>
<keyword evidence="2 6" id="KW-0813">Transport</keyword>
<accession>A0AAU9JU51</accession>
<dbReference type="Proteomes" id="UP001162131">
    <property type="component" value="Unassembled WGS sequence"/>
</dbReference>
<comment type="caution">
    <text evidence="8">The sequence shown here is derived from an EMBL/GenBank/DDBJ whole genome shotgun (WGS) entry which is preliminary data.</text>
</comment>
<feature type="transmembrane region" description="Helical" evidence="7">
    <location>
        <begin position="89"/>
        <end position="107"/>
    </location>
</feature>
<evidence type="ECO:0000313" key="8">
    <source>
        <dbReference type="EMBL" id="CAG9324419.1"/>
    </source>
</evidence>
<dbReference type="EMBL" id="CAJZBQ010000036">
    <property type="protein sequence ID" value="CAG9324419.1"/>
    <property type="molecule type" value="Genomic_DNA"/>
</dbReference>
<dbReference type="InterPro" id="IPR023271">
    <property type="entry name" value="Aquaporin-like"/>
</dbReference>
<feature type="transmembrane region" description="Helical" evidence="7">
    <location>
        <begin position="203"/>
        <end position="225"/>
    </location>
</feature>
<dbReference type="GO" id="GO:0016020">
    <property type="term" value="C:membrane"/>
    <property type="evidence" value="ECO:0007669"/>
    <property type="project" value="UniProtKB-SubCell"/>
</dbReference>
<dbReference type="PRINTS" id="PR00783">
    <property type="entry name" value="MINTRINSICP"/>
</dbReference>
<feature type="transmembrane region" description="Helical" evidence="7">
    <location>
        <begin position="152"/>
        <end position="171"/>
    </location>
</feature>